<keyword evidence="2" id="KW-1185">Reference proteome</keyword>
<evidence type="ECO:0000313" key="2">
    <source>
        <dbReference type="Proteomes" id="UP000790377"/>
    </source>
</evidence>
<reference evidence="1" key="1">
    <citation type="journal article" date="2021" name="New Phytol.">
        <title>Evolutionary innovations through gain and loss of genes in the ectomycorrhizal Boletales.</title>
        <authorList>
            <person name="Wu G."/>
            <person name="Miyauchi S."/>
            <person name="Morin E."/>
            <person name="Kuo A."/>
            <person name="Drula E."/>
            <person name="Varga T."/>
            <person name="Kohler A."/>
            <person name="Feng B."/>
            <person name="Cao Y."/>
            <person name="Lipzen A."/>
            <person name="Daum C."/>
            <person name="Hundley H."/>
            <person name="Pangilinan J."/>
            <person name="Johnson J."/>
            <person name="Barry K."/>
            <person name="LaButti K."/>
            <person name="Ng V."/>
            <person name="Ahrendt S."/>
            <person name="Min B."/>
            <person name="Choi I.G."/>
            <person name="Park H."/>
            <person name="Plett J.M."/>
            <person name="Magnuson J."/>
            <person name="Spatafora J.W."/>
            <person name="Nagy L.G."/>
            <person name="Henrissat B."/>
            <person name="Grigoriev I.V."/>
            <person name="Yang Z.L."/>
            <person name="Xu J."/>
            <person name="Martin F.M."/>
        </authorList>
    </citation>
    <scope>NUCLEOTIDE SEQUENCE</scope>
    <source>
        <strain evidence="1">ATCC 28755</strain>
    </source>
</reference>
<sequence length="498" mass="57037">MGNLTVDQVTNIRITIKIIEDEVLELEIRERELLERLHLLQDSIACKRALVENLKNSFVPVNRLPNEILLTCFGQAVQDWLEENDGVDESVIVDQIYDDSEAREAEVSDLESDFEWPRSPAFTISHVSHHWRELAIHTPSLWTNLIITPAFERHLDVFRDFLYRVHNLPISANFRSFGWDGSLSSNGVLLMEAIMPLILAQQITALTLLNSGPVLSSLLSQLVEQPVDVRGLASPSVAFSRLSVLCIFRLKAFHDPKKLSFTHLRRLLSATPQLQTLELQICASVTHEEDADKTAISLPMLENLTVVEYNPFLRKFLASLYAPEVRQLKLLRWNMEEDDPSYLFAHNDGFLKVPRLPKVWNLTLSFYSDDDALDAKIISAFPRVTHFTLHNPCLEKMPGSPPPTFQCLQHLTMDYAFVNVYSNLRSCFTWLPAPADQATPLQICIFDSSDLMLAKEEKLKDTHLFRHYKELQRYGKLDRSSIGLDEFVRWQADGEPEI</sequence>
<dbReference type="EMBL" id="MU267699">
    <property type="protein sequence ID" value="KAH7910809.1"/>
    <property type="molecule type" value="Genomic_DNA"/>
</dbReference>
<accession>A0ACB8ABH6</accession>
<name>A0ACB8ABH6_9AGAM</name>
<dbReference type="Proteomes" id="UP000790377">
    <property type="component" value="Unassembled WGS sequence"/>
</dbReference>
<evidence type="ECO:0000313" key="1">
    <source>
        <dbReference type="EMBL" id="KAH7910809.1"/>
    </source>
</evidence>
<comment type="caution">
    <text evidence="1">The sequence shown here is derived from an EMBL/GenBank/DDBJ whole genome shotgun (WGS) entry which is preliminary data.</text>
</comment>
<proteinExistence type="predicted"/>
<gene>
    <name evidence="1" type="ORF">BJ138DRAFT_63535</name>
</gene>
<protein>
    <submittedName>
        <fullName evidence="1">Uncharacterized protein</fullName>
    </submittedName>
</protein>
<organism evidence="1 2">
    <name type="scientific">Hygrophoropsis aurantiaca</name>
    <dbReference type="NCBI Taxonomy" id="72124"/>
    <lineage>
        <taxon>Eukaryota</taxon>
        <taxon>Fungi</taxon>
        <taxon>Dikarya</taxon>
        <taxon>Basidiomycota</taxon>
        <taxon>Agaricomycotina</taxon>
        <taxon>Agaricomycetes</taxon>
        <taxon>Agaricomycetidae</taxon>
        <taxon>Boletales</taxon>
        <taxon>Coniophorineae</taxon>
        <taxon>Hygrophoropsidaceae</taxon>
        <taxon>Hygrophoropsis</taxon>
    </lineage>
</organism>